<feature type="compositionally biased region" description="Basic and acidic residues" evidence="1">
    <location>
        <begin position="39"/>
        <end position="83"/>
    </location>
</feature>
<dbReference type="Proteomes" id="UP000886998">
    <property type="component" value="Unassembled WGS sequence"/>
</dbReference>
<sequence>MSTVRRLCGVCGGTEALVESTICQANGKQRGKMQFSVPDPRRRGDPVEGVDPRRLGGHAPHIDIRNSAELPRSGENKRQRYVP</sequence>
<organism evidence="2 3">
    <name type="scientific">Trichonephila inaurata madagascariensis</name>
    <dbReference type="NCBI Taxonomy" id="2747483"/>
    <lineage>
        <taxon>Eukaryota</taxon>
        <taxon>Metazoa</taxon>
        <taxon>Ecdysozoa</taxon>
        <taxon>Arthropoda</taxon>
        <taxon>Chelicerata</taxon>
        <taxon>Arachnida</taxon>
        <taxon>Araneae</taxon>
        <taxon>Araneomorphae</taxon>
        <taxon>Entelegynae</taxon>
        <taxon>Araneoidea</taxon>
        <taxon>Nephilidae</taxon>
        <taxon>Trichonephila</taxon>
        <taxon>Trichonephila inaurata</taxon>
    </lineage>
</organism>
<comment type="caution">
    <text evidence="2">The sequence shown here is derived from an EMBL/GenBank/DDBJ whole genome shotgun (WGS) entry which is preliminary data.</text>
</comment>
<protein>
    <submittedName>
        <fullName evidence="2">Uncharacterized protein</fullName>
    </submittedName>
</protein>
<feature type="region of interest" description="Disordered" evidence="1">
    <location>
        <begin position="27"/>
        <end position="83"/>
    </location>
</feature>
<dbReference type="AlphaFoldDB" id="A0A8X7BTT5"/>
<keyword evidence="3" id="KW-1185">Reference proteome</keyword>
<evidence type="ECO:0000256" key="1">
    <source>
        <dbReference type="SAM" id="MobiDB-lite"/>
    </source>
</evidence>
<reference evidence="2" key="1">
    <citation type="submission" date="2020-08" db="EMBL/GenBank/DDBJ databases">
        <title>Multicomponent nature underlies the extraordinary mechanical properties of spider dragline silk.</title>
        <authorList>
            <person name="Kono N."/>
            <person name="Nakamura H."/>
            <person name="Mori M."/>
            <person name="Yoshida Y."/>
            <person name="Ohtoshi R."/>
            <person name="Malay A.D."/>
            <person name="Moran D.A.P."/>
            <person name="Tomita M."/>
            <person name="Numata K."/>
            <person name="Arakawa K."/>
        </authorList>
    </citation>
    <scope>NUCLEOTIDE SEQUENCE</scope>
</reference>
<proteinExistence type="predicted"/>
<name>A0A8X7BTT5_9ARAC</name>
<evidence type="ECO:0000313" key="2">
    <source>
        <dbReference type="EMBL" id="GFY42377.1"/>
    </source>
</evidence>
<accession>A0A8X7BTT5</accession>
<gene>
    <name evidence="2" type="ORF">TNIN_152171</name>
</gene>
<dbReference type="EMBL" id="BMAV01003034">
    <property type="protein sequence ID" value="GFY42377.1"/>
    <property type="molecule type" value="Genomic_DNA"/>
</dbReference>
<evidence type="ECO:0000313" key="3">
    <source>
        <dbReference type="Proteomes" id="UP000886998"/>
    </source>
</evidence>